<gene>
    <name evidence="1" type="ORF">H1P_2140016</name>
</gene>
<proteinExistence type="predicted"/>
<evidence type="ECO:0000313" key="2">
    <source>
        <dbReference type="Proteomes" id="UP000320055"/>
    </source>
</evidence>
<sequence length="55" mass="6611">MGRPHLSIWEIGRLGDWGIGEQLTEILIRYEFYSTEISCDEGFNTKFKSYYIIWF</sequence>
<name>A0A563VQQ7_9CYAN</name>
<dbReference type="EMBL" id="CAACVJ010000129">
    <property type="protein sequence ID" value="VEP13730.1"/>
    <property type="molecule type" value="Genomic_DNA"/>
</dbReference>
<dbReference type="Proteomes" id="UP000320055">
    <property type="component" value="Unassembled WGS sequence"/>
</dbReference>
<reference evidence="1 2" key="1">
    <citation type="submission" date="2019-01" db="EMBL/GenBank/DDBJ databases">
        <authorList>
            <person name="Brito A."/>
        </authorList>
    </citation>
    <scope>NUCLEOTIDE SEQUENCE [LARGE SCALE GENOMIC DNA]</scope>
    <source>
        <strain evidence="1">1</strain>
    </source>
</reference>
<dbReference type="AlphaFoldDB" id="A0A563VQQ7"/>
<accession>A0A563VQQ7</accession>
<keyword evidence="2" id="KW-1185">Reference proteome</keyword>
<protein>
    <submittedName>
        <fullName evidence="1">Uncharacterized protein</fullName>
    </submittedName>
</protein>
<evidence type="ECO:0000313" key="1">
    <source>
        <dbReference type="EMBL" id="VEP13730.1"/>
    </source>
</evidence>
<organism evidence="1 2">
    <name type="scientific">Hyella patelloides LEGE 07179</name>
    <dbReference type="NCBI Taxonomy" id="945734"/>
    <lineage>
        <taxon>Bacteria</taxon>
        <taxon>Bacillati</taxon>
        <taxon>Cyanobacteriota</taxon>
        <taxon>Cyanophyceae</taxon>
        <taxon>Pleurocapsales</taxon>
        <taxon>Hyellaceae</taxon>
        <taxon>Hyella</taxon>
    </lineage>
</organism>